<evidence type="ECO:0000259" key="4">
    <source>
        <dbReference type="Pfam" id="PF12705"/>
    </source>
</evidence>
<name>A0A0L7B667_BIFBR</name>
<dbReference type="InterPro" id="IPR038726">
    <property type="entry name" value="PDDEXK_AddAB-type"/>
</dbReference>
<keyword evidence="3" id="KW-0234">DNA repair</keyword>
<dbReference type="GO" id="GO:0004386">
    <property type="term" value="F:helicase activity"/>
    <property type="evidence" value="ECO:0007669"/>
    <property type="project" value="UniProtKB-KW"/>
</dbReference>
<accession>A0A0L7B667</accession>
<evidence type="ECO:0000313" key="5">
    <source>
        <dbReference type="EMBL" id="KOA42996.1"/>
    </source>
</evidence>
<dbReference type="Pfam" id="PF12705">
    <property type="entry name" value="PDDEXK_1"/>
    <property type="match status" value="1"/>
</dbReference>
<keyword evidence="2" id="KW-0347">Helicase</keyword>
<reference evidence="5 6" key="1">
    <citation type="journal article" date="2015" name="Int J Genomics">
        <title>Comparative Genomics Revealed Genetic Diversity and Species/Strain-Level Differences in Carbohydrate Metabolism of Three Probiotic Bifidobacterial Species.</title>
        <authorList>
            <person name="Odamaki T."/>
            <person name="Horigome A."/>
            <person name="Sugahara H."/>
            <person name="Hashikura N."/>
            <person name="Minami J."/>
            <person name="Xiao J.Z."/>
            <person name="Abe F."/>
        </authorList>
    </citation>
    <scope>NUCLEOTIDE SEQUENCE [LARGE SCALE GENOMIC DNA]</scope>
    <source>
        <strain evidence="5 6">MCC 1128</strain>
    </source>
</reference>
<evidence type="ECO:0000256" key="1">
    <source>
        <dbReference type="ARBA" id="ARBA00022763"/>
    </source>
</evidence>
<dbReference type="GO" id="GO:0006281">
    <property type="term" value="P:DNA repair"/>
    <property type="evidence" value="ECO:0007669"/>
    <property type="project" value="UniProtKB-KW"/>
</dbReference>
<keyword evidence="2" id="KW-0547">Nucleotide-binding</keyword>
<feature type="domain" description="PD-(D/E)XK endonuclease-like" evidence="4">
    <location>
        <begin position="20"/>
        <end position="215"/>
    </location>
</feature>
<dbReference type="AlphaFoldDB" id="A0A0L7B667"/>
<keyword evidence="1" id="KW-0227">DNA damage</keyword>
<evidence type="ECO:0000313" key="6">
    <source>
        <dbReference type="Proteomes" id="UP000037193"/>
    </source>
</evidence>
<dbReference type="Proteomes" id="UP000037193">
    <property type="component" value="Unassembled WGS sequence"/>
</dbReference>
<comment type="caution">
    <text evidence="5">The sequence shown here is derived from an EMBL/GenBank/DDBJ whole genome shotgun (WGS) entry which is preliminary data.</text>
</comment>
<sequence length="283" mass="32388">MTVKQMPDDEYFALDAIDQTSLKKFLISPLVYSAYLTGEHGYSSALEFGKAAHSMVLGSGPQVVAKPNLRTKEGKALRARLVEQYGADDIVWLSADDVEKVEAMRDMVGDYFQKLDGQPEVAMIAVDPKTGLDIKGKADWLPSTPDPDGVLRIRDYKTTAKSPSEFERSCWQYGYHIQAAFYMRLYRLTMPEYKGPLGFEFVVQEKNSPFDWMVWRFDERSPIITELADPKIDKALKGIKSFRDLSDDPLEKMRGYGLSKIPQEISFPDWRLVEEEEEIDSWR</sequence>
<dbReference type="PATRIC" id="fig|1365965.3.peg.445"/>
<evidence type="ECO:0000256" key="2">
    <source>
        <dbReference type="ARBA" id="ARBA00022806"/>
    </source>
</evidence>
<dbReference type="Gene3D" id="3.90.320.10">
    <property type="match status" value="1"/>
</dbReference>
<evidence type="ECO:0000256" key="3">
    <source>
        <dbReference type="ARBA" id="ARBA00023204"/>
    </source>
</evidence>
<keyword evidence="2" id="KW-0067">ATP-binding</keyword>
<organism evidence="5 6">
    <name type="scientific">Bifidobacterium breve MCC 1128</name>
    <dbReference type="NCBI Taxonomy" id="1365965"/>
    <lineage>
        <taxon>Bacteria</taxon>
        <taxon>Bacillati</taxon>
        <taxon>Actinomycetota</taxon>
        <taxon>Actinomycetes</taxon>
        <taxon>Bifidobacteriales</taxon>
        <taxon>Bifidobacteriaceae</taxon>
        <taxon>Bifidobacterium</taxon>
    </lineage>
</organism>
<proteinExistence type="predicted"/>
<dbReference type="EMBL" id="AVQD01000003">
    <property type="protein sequence ID" value="KOA42996.1"/>
    <property type="molecule type" value="Genomic_DNA"/>
</dbReference>
<keyword evidence="2" id="KW-0378">Hydrolase</keyword>
<dbReference type="InterPro" id="IPR011604">
    <property type="entry name" value="PDDEXK-like_dom_sf"/>
</dbReference>
<gene>
    <name evidence="5" type="ORF">BBM1128_02195</name>
</gene>
<protein>
    <recommendedName>
        <fullName evidence="4">PD-(D/E)XK endonuclease-like domain-containing protein</fullName>
    </recommendedName>
</protein>